<feature type="compositionally biased region" description="Basic and acidic residues" evidence="1">
    <location>
        <begin position="107"/>
        <end position="123"/>
    </location>
</feature>
<reference evidence="2" key="1">
    <citation type="submission" date="2016-09" db="EMBL/GenBank/DDBJ databases">
        <title>Two 'Candidatus Liberibacter asiaticus' recently found in California harbor different prophages.</title>
        <authorList>
            <person name="Zheng Z."/>
            <person name="Wu F."/>
            <person name="Deng X."/>
            <person name="Chen J."/>
        </authorList>
    </citation>
    <scope>NUCLEOTIDE SEQUENCE</scope>
</reference>
<organism evidence="2">
    <name type="scientific">Liberibacter phage SGCA5-1</name>
    <dbReference type="NCBI Taxonomy" id="1903184"/>
    <lineage>
        <taxon>Viruses</taxon>
        <taxon>Duplodnaviria</taxon>
        <taxon>Heunggongvirae</taxon>
        <taxon>Uroviricota</taxon>
        <taxon>Caudoviricetes</taxon>
    </lineage>
</organism>
<name>A0A1L2JY00_9CAUD</name>
<evidence type="ECO:0000256" key="1">
    <source>
        <dbReference type="SAM" id="MobiDB-lite"/>
    </source>
</evidence>
<protein>
    <submittedName>
        <fullName evidence="2">Uncharacterized protein</fullName>
    </submittedName>
</protein>
<dbReference type="EMBL" id="KX879601">
    <property type="protein sequence ID" value="APC46009.1"/>
    <property type="molecule type" value="Genomic_DNA"/>
</dbReference>
<feature type="region of interest" description="Disordered" evidence="1">
    <location>
        <begin position="100"/>
        <end position="123"/>
    </location>
</feature>
<proteinExistence type="predicted"/>
<gene>
    <name evidence="2" type="ORF">PSGCA5_28</name>
</gene>
<sequence length="123" mass="14429">MGALKNHFHDEINENFYFHSHPNADPDISIEMQISENQRYLDEEISQCNAVVDVFKRSDSTILDKLDAVDDLKTYISLLQATAKNLKSLLKEYWEESLDGEDDEEIYEHPDQEHKEDYYASQI</sequence>
<evidence type="ECO:0000313" key="2">
    <source>
        <dbReference type="EMBL" id="APC46009.1"/>
    </source>
</evidence>
<accession>A0A1L2JY00</accession>